<feature type="signal peptide" evidence="1">
    <location>
        <begin position="1"/>
        <end position="20"/>
    </location>
</feature>
<keyword evidence="3" id="KW-1185">Reference proteome</keyword>
<gene>
    <name evidence="2" type="ORF">EAH89_23340</name>
</gene>
<sequence>MRPSLPLLAALVLAAPGVLAQGTGPTPGGAQLRSRAIANAVTPPSTGNATCDDAVAAWRACIAASPKAPADRAQANTEVDKFVRDVFDARGSARDDLVRACGPTASGYRQMVENGTCGANITGARDDQATRVGAPAAAVAAQRRAQR</sequence>
<dbReference type="EMBL" id="RCZP01000034">
    <property type="protein sequence ID" value="TPG48131.1"/>
    <property type="molecule type" value="Genomic_DNA"/>
</dbReference>
<comment type="caution">
    <text evidence="2">The sequence shown here is derived from an EMBL/GenBank/DDBJ whole genome shotgun (WGS) entry which is preliminary data.</text>
</comment>
<evidence type="ECO:0000256" key="1">
    <source>
        <dbReference type="SAM" id="SignalP"/>
    </source>
</evidence>
<evidence type="ECO:0000313" key="2">
    <source>
        <dbReference type="EMBL" id="TPG48131.1"/>
    </source>
</evidence>
<evidence type="ECO:0000313" key="3">
    <source>
        <dbReference type="Proteomes" id="UP000317078"/>
    </source>
</evidence>
<evidence type="ECO:0008006" key="4">
    <source>
        <dbReference type="Google" id="ProtNLM"/>
    </source>
</evidence>
<dbReference type="OrthoDB" id="7273462at2"/>
<reference evidence="2 3" key="1">
    <citation type="journal article" date="2019" name="Environ. Microbiol.">
        <title>Species interactions and distinct microbial communities in high Arctic permafrost affected cryosols are associated with the CH4 and CO2 gas fluxes.</title>
        <authorList>
            <person name="Altshuler I."/>
            <person name="Hamel J."/>
            <person name="Turney S."/>
            <person name="Magnuson E."/>
            <person name="Levesque R."/>
            <person name="Greer C."/>
            <person name="Whyte L.G."/>
        </authorList>
    </citation>
    <scope>NUCLEOTIDE SEQUENCE [LARGE SCALE GENOMIC DNA]</scope>
    <source>
        <strain evidence="2 3">S9.3B</strain>
    </source>
</reference>
<accession>A0A502FFH0</accession>
<dbReference type="RefSeq" id="WP_140886139.1">
    <property type="nucleotide sequence ID" value="NZ_RCZP01000034.1"/>
</dbReference>
<name>A0A502FFH0_9PROT</name>
<proteinExistence type="predicted"/>
<protein>
    <recommendedName>
        <fullName evidence="4">UrcA family protein</fullName>
    </recommendedName>
</protein>
<dbReference type="Proteomes" id="UP000317078">
    <property type="component" value="Unassembled WGS sequence"/>
</dbReference>
<keyword evidence="1" id="KW-0732">Signal</keyword>
<feature type="chain" id="PRO_5021478548" description="UrcA family protein" evidence="1">
    <location>
        <begin position="21"/>
        <end position="147"/>
    </location>
</feature>
<dbReference type="AlphaFoldDB" id="A0A502FFH0"/>
<organism evidence="2 3">
    <name type="scientific">Muricoccus nepalensis</name>
    <dbReference type="NCBI Taxonomy" id="1854500"/>
    <lineage>
        <taxon>Bacteria</taxon>
        <taxon>Pseudomonadati</taxon>
        <taxon>Pseudomonadota</taxon>
        <taxon>Alphaproteobacteria</taxon>
        <taxon>Acetobacterales</taxon>
        <taxon>Roseomonadaceae</taxon>
        <taxon>Muricoccus</taxon>
    </lineage>
</organism>